<dbReference type="SMART" id="SM00283">
    <property type="entry name" value="MA"/>
    <property type="match status" value="1"/>
</dbReference>
<dbReference type="Proteomes" id="UP000631694">
    <property type="component" value="Unassembled WGS sequence"/>
</dbReference>
<comment type="similarity">
    <text evidence="2">Belongs to the methyl-accepting chemotaxis (MCP) protein family.</text>
</comment>
<name>A0A931I4Z8_9HYPH</name>
<dbReference type="Gene3D" id="1.10.287.950">
    <property type="entry name" value="Methyl-accepting chemotaxis protein"/>
    <property type="match status" value="1"/>
</dbReference>
<evidence type="ECO:0000256" key="3">
    <source>
        <dbReference type="PROSITE-ProRule" id="PRU00284"/>
    </source>
</evidence>
<dbReference type="PANTHER" id="PTHR32089:SF112">
    <property type="entry name" value="LYSOZYME-LIKE PROTEIN-RELATED"/>
    <property type="match status" value="1"/>
</dbReference>
<keyword evidence="1 3" id="KW-0807">Transducer</keyword>
<feature type="domain" description="Methyl-accepting transducer" evidence="4">
    <location>
        <begin position="455"/>
        <end position="684"/>
    </location>
</feature>
<organism evidence="6 7">
    <name type="scientific">Methylobrevis albus</name>
    <dbReference type="NCBI Taxonomy" id="2793297"/>
    <lineage>
        <taxon>Bacteria</taxon>
        <taxon>Pseudomonadati</taxon>
        <taxon>Pseudomonadota</taxon>
        <taxon>Alphaproteobacteria</taxon>
        <taxon>Hyphomicrobiales</taxon>
        <taxon>Pleomorphomonadaceae</taxon>
        <taxon>Methylobrevis</taxon>
    </lineage>
</organism>
<dbReference type="Pfam" id="PF00672">
    <property type="entry name" value="HAMP"/>
    <property type="match status" value="1"/>
</dbReference>
<comment type="caution">
    <text evidence="6">The sequence shown here is derived from an EMBL/GenBank/DDBJ whole genome shotgun (WGS) entry which is preliminary data.</text>
</comment>
<evidence type="ECO:0000256" key="2">
    <source>
        <dbReference type="ARBA" id="ARBA00029447"/>
    </source>
</evidence>
<dbReference type="SMART" id="SM00304">
    <property type="entry name" value="HAMP"/>
    <property type="match status" value="1"/>
</dbReference>
<dbReference type="PROSITE" id="PS50885">
    <property type="entry name" value="HAMP"/>
    <property type="match status" value="1"/>
</dbReference>
<evidence type="ECO:0000313" key="6">
    <source>
        <dbReference type="EMBL" id="MBH0239315.1"/>
    </source>
</evidence>
<dbReference type="GO" id="GO:0016020">
    <property type="term" value="C:membrane"/>
    <property type="evidence" value="ECO:0007669"/>
    <property type="project" value="InterPro"/>
</dbReference>
<dbReference type="InterPro" id="IPR004089">
    <property type="entry name" value="MCPsignal_dom"/>
</dbReference>
<dbReference type="CDD" id="cd06225">
    <property type="entry name" value="HAMP"/>
    <property type="match status" value="1"/>
</dbReference>
<dbReference type="Pfam" id="PF00015">
    <property type="entry name" value="MCPsignal"/>
    <property type="match status" value="1"/>
</dbReference>
<reference evidence="6" key="1">
    <citation type="submission" date="2020-12" db="EMBL/GenBank/DDBJ databases">
        <title>Methylobrevis albus sp. nov., isolated from fresh water lack sediment.</title>
        <authorList>
            <person name="Zou Q."/>
        </authorList>
    </citation>
    <scope>NUCLEOTIDE SEQUENCE</scope>
    <source>
        <strain evidence="6">L22</strain>
    </source>
</reference>
<proteinExistence type="inferred from homology"/>
<feature type="domain" description="HAMP" evidence="5">
    <location>
        <begin position="360"/>
        <end position="413"/>
    </location>
</feature>
<dbReference type="PANTHER" id="PTHR32089">
    <property type="entry name" value="METHYL-ACCEPTING CHEMOTAXIS PROTEIN MCPB"/>
    <property type="match status" value="1"/>
</dbReference>
<evidence type="ECO:0000256" key="1">
    <source>
        <dbReference type="ARBA" id="ARBA00023224"/>
    </source>
</evidence>
<dbReference type="EMBL" id="JADZLT010000054">
    <property type="protein sequence ID" value="MBH0239315.1"/>
    <property type="molecule type" value="Genomic_DNA"/>
</dbReference>
<dbReference type="RefSeq" id="WP_197312403.1">
    <property type="nucleotide sequence ID" value="NZ_JADZLT010000054.1"/>
</dbReference>
<dbReference type="SUPFAM" id="SSF158472">
    <property type="entry name" value="HAMP domain-like"/>
    <property type="match status" value="1"/>
</dbReference>
<keyword evidence="7" id="KW-1185">Reference proteome</keyword>
<accession>A0A931I4Z8</accession>
<dbReference type="Gene3D" id="6.10.340.10">
    <property type="match status" value="1"/>
</dbReference>
<dbReference type="SUPFAM" id="SSF58104">
    <property type="entry name" value="Methyl-accepting chemotaxis protein (MCP) signaling domain"/>
    <property type="match status" value="1"/>
</dbReference>
<evidence type="ECO:0000259" key="5">
    <source>
        <dbReference type="PROSITE" id="PS50885"/>
    </source>
</evidence>
<gene>
    <name evidence="6" type="ORF">I5731_15940</name>
</gene>
<dbReference type="GO" id="GO:0007165">
    <property type="term" value="P:signal transduction"/>
    <property type="evidence" value="ECO:0007669"/>
    <property type="project" value="UniProtKB-KW"/>
</dbReference>
<evidence type="ECO:0000313" key="7">
    <source>
        <dbReference type="Proteomes" id="UP000631694"/>
    </source>
</evidence>
<protein>
    <submittedName>
        <fullName evidence="6">HAMP domain-containing protein</fullName>
    </submittedName>
</protein>
<dbReference type="PROSITE" id="PS50111">
    <property type="entry name" value="CHEMOTAXIS_TRANSDUC_2"/>
    <property type="match status" value="1"/>
</dbReference>
<sequence>MRATLKLKLPLVIVGLALLSAAVIGGIGWSGARSALADAAVDRLSLAAEGRRALLQATAEGIQLDLDNVAGTAIVGSSIAELDKNLELNPAEFEKTKAYFGGDVATRLHRDGADSETMYGFRHAKVHDVLRTALQRGGYADVLLLGADGRVIYTAKKGDDFTLRANEGDLAQTGLGRLFTAMSSSNAAVFEDFSAYSLAGDGPSAFVGKAIERKSNAAMNATQETLRVGYVVFRLAPSSFDKVLSDRQNLGSSGETVAVGPDGLLRSTPPGAEAAPGEPIGQLGYGTLPVADEAVSFTRGADVFMAVASPVRIFDRDWTLLAAQSSDEAFAAVGAMTRTMAMTGLAILVLTVLIGLFAARSVTKPLAGLTATLQAMASGRTDVEIAGRQRRDEIGEIARAVGGIREVTELEARRRAEQDAGDRNQRDLERRQMMEQFARDFESRVGSAVEAFAAAASMLERSATEMAELAEEGSTRSDAVAQASEQASGNVRSVAAASDQLFASIREVSELIGRSGAIAGEADRHADSTNSIVESLSLTAGRIGTVVDIIQSIAAQTNLLALNATIEAARAGEAGRGFAVVAGEVKNLAGQTAKATEEIGSQIAAMRDATRVAVEAVAQIRSVVGEIGAAVGSVAAAVEQQSAATSEIARAAQSAFTGTASVSANISDVRNVVARTDQAAATVAERARGLGREASDLRETLDRFVAQILAA</sequence>
<dbReference type="InterPro" id="IPR003660">
    <property type="entry name" value="HAMP_dom"/>
</dbReference>
<dbReference type="AlphaFoldDB" id="A0A931I4Z8"/>
<evidence type="ECO:0000259" key="4">
    <source>
        <dbReference type="PROSITE" id="PS50111"/>
    </source>
</evidence>